<accession>A0ABS6JQX2</accession>
<keyword evidence="6" id="KW-1185">Reference proteome</keyword>
<evidence type="ECO:0000313" key="6">
    <source>
        <dbReference type="Proteomes" id="UP000790580"/>
    </source>
</evidence>
<dbReference type="PROSITE" id="PS50977">
    <property type="entry name" value="HTH_TETR_2"/>
    <property type="match status" value="1"/>
</dbReference>
<organism evidence="5 6">
    <name type="scientific">Evansella alkalicola</name>
    <dbReference type="NCBI Taxonomy" id="745819"/>
    <lineage>
        <taxon>Bacteria</taxon>
        <taxon>Bacillati</taxon>
        <taxon>Bacillota</taxon>
        <taxon>Bacilli</taxon>
        <taxon>Bacillales</taxon>
        <taxon>Bacillaceae</taxon>
        <taxon>Evansella</taxon>
    </lineage>
</organism>
<protein>
    <submittedName>
        <fullName evidence="5">TetR family transcriptional regulator</fullName>
    </submittedName>
</protein>
<dbReference type="InterPro" id="IPR023772">
    <property type="entry name" value="DNA-bd_HTH_TetR-type_CS"/>
</dbReference>
<dbReference type="PROSITE" id="PS01081">
    <property type="entry name" value="HTH_TETR_1"/>
    <property type="match status" value="1"/>
</dbReference>
<evidence type="ECO:0000256" key="2">
    <source>
        <dbReference type="ARBA" id="ARBA00023125"/>
    </source>
</evidence>
<dbReference type="InterPro" id="IPR009057">
    <property type="entry name" value="Homeodomain-like_sf"/>
</dbReference>
<dbReference type="Proteomes" id="UP000790580">
    <property type="component" value="Unassembled WGS sequence"/>
</dbReference>
<feature type="DNA-binding region" description="H-T-H motif" evidence="3">
    <location>
        <begin position="25"/>
        <end position="44"/>
    </location>
</feature>
<dbReference type="Pfam" id="PF00440">
    <property type="entry name" value="TetR_N"/>
    <property type="match status" value="1"/>
</dbReference>
<keyword evidence="1" id="KW-0678">Repressor</keyword>
<feature type="domain" description="HTH tetR-type" evidence="4">
    <location>
        <begin position="2"/>
        <end position="62"/>
    </location>
</feature>
<dbReference type="InterPro" id="IPR001647">
    <property type="entry name" value="HTH_TetR"/>
</dbReference>
<evidence type="ECO:0000256" key="1">
    <source>
        <dbReference type="ARBA" id="ARBA00022491"/>
    </source>
</evidence>
<dbReference type="InterPro" id="IPR050624">
    <property type="entry name" value="HTH-type_Tx_Regulator"/>
</dbReference>
<keyword evidence="2 3" id="KW-0238">DNA-binding</keyword>
<gene>
    <name evidence="5" type="ORF">KS407_05660</name>
</gene>
<comment type="caution">
    <text evidence="5">The sequence shown here is derived from an EMBL/GenBank/DDBJ whole genome shotgun (WGS) entry which is preliminary data.</text>
</comment>
<evidence type="ECO:0000313" key="5">
    <source>
        <dbReference type="EMBL" id="MBU9720935.1"/>
    </source>
</evidence>
<proteinExistence type="predicted"/>
<dbReference type="PRINTS" id="PR00455">
    <property type="entry name" value="HTHTETR"/>
</dbReference>
<sequence>MLEKEKLIIEAAIKLFSIKGFDATSIQDIANECGIAKGSFYSYFKSKDTLLLETLKYYFNKIQSRVESVEELDLEPKEKFIRRLTYYFEGVFEHKEFIITQAYEQAIPLNKTIKRELYRRQQRTRELYRIGLLSLYGNKIEPYIWDLSIMMEGMFHAYIRIYLLDEKGLEVGKLSKYIVNRIDSVVEGLLQSGEEPILSIDDVNYINRLLGNAPEDERNKVFKLISEMKNVLSVREDREDYLVSLEVLEEELNREKPRQPVIQGMISNFKGVKEVDKYLNEIKPLLK</sequence>
<name>A0ABS6JQX2_9BACI</name>
<evidence type="ECO:0000256" key="3">
    <source>
        <dbReference type="PROSITE-ProRule" id="PRU00335"/>
    </source>
</evidence>
<dbReference type="Gene3D" id="1.10.357.10">
    <property type="entry name" value="Tetracycline Repressor, domain 2"/>
    <property type="match status" value="1"/>
</dbReference>
<evidence type="ECO:0000259" key="4">
    <source>
        <dbReference type="PROSITE" id="PS50977"/>
    </source>
</evidence>
<dbReference type="RefSeq" id="WP_088074126.1">
    <property type="nucleotide sequence ID" value="NZ_JAHQCR010000023.1"/>
</dbReference>
<dbReference type="PANTHER" id="PTHR43479">
    <property type="entry name" value="ACREF/ENVCD OPERON REPRESSOR-RELATED"/>
    <property type="match status" value="1"/>
</dbReference>
<dbReference type="PANTHER" id="PTHR43479:SF22">
    <property type="entry name" value="TRANSCRIPTIONAL REGULATOR, TETR FAMILY"/>
    <property type="match status" value="1"/>
</dbReference>
<dbReference type="EMBL" id="JAHQCR010000023">
    <property type="protein sequence ID" value="MBU9720935.1"/>
    <property type="molecule type" value="Genomic_DNA"/>
</dbReference>
<dbReference type="SUPFAM" id="SSF46689">
    <property type="entry name" value="Homeodomain-like"/>
    <property type="match status" value="1"/>
</dbReference>
<reference evidence="5 6" key="1">
    <citation type="submission" date="2021-06" db="EMBL/GenBank/DDBJ databases">
        <title>Bacillus sp. RD4P76, an endophyte from a halophyte.</title>
        <authorList>
            <person name="Sun J.-Q."/>
        </authorList>
    </citation>
    <scope>NUCLEOTIDE SEQUENCE [LARGE SCALE GENOMIC DNA]</scope>
    <source>
        <strain evidence="5 6">JCM 17098</strain>
    </source>
</reference>